<accession>A0A7W9LAJ8</accession>
<evidence type="ECO:0000313" key="2">
    <source>
        <dbReference type="EMBL" id="MBB5776757.1"/>
    </source>
</evidence>
<keyword evidence="1" id="KW-0812">Transmembrane</keyword>
<organism evidence="2 3">
    <name type="scientific">Nonomuraea jabiensis</name>
    <dbReference type="NCBI Taxonomy" id="882448"/>
    <lineage>
        <taxon>Bacteria</taxon>
        <taxon>Bacillati</taxon>
        <taxon>Actinomycetota</taxon>
        <taxon>Actinomycetes</taxon>
        <taxon>Streptosporangiales</taxon>
        <taxon>Streptosporangiaceae</taxon>
        <taxon>Nonomuraea</taxon>
    </lineage>
</organism>
<evidence type="ECO:0000256" key="1">
    <source>
        <dbReference type="SAM" id="Phobius"/>
    </source>
</evidence>
<protein>
    <submittedName>
        <fullName evidence="2">Uncharacterized protein</fullName>
    </submittedName>
</protein>
<dbReference type="AlphaFoldDB" id="A0A7W9LAJ8"/>
<keyword evidence="1" id="KW-0472">Membrane</keyword>
<dbReference type="RefSeq" id="WP_185070322.1">
    <property type="nucleotide sequence ID" value="NZ_JACHMB010000001.1"/>
</dbReference>
<keyword evidence="1" id="KW-1133">Transmembrane helix</keyword>
<sequence>MGIGLVVLVPSILMQMEVQEKWMRARAVEPSEANASFLTPLVISWIGIGLGIAWVLAAITCYLIPRSMAYLQRPRGHKDGSGAVV</sequence>
<reference evidence="2 3" key="1">
    <citation type="submission" date="2020-08" db="EMBL/GenBank/DDBJ databases">
        <title>Sequencing the genomes of 1000 actinobacteria strains.</title>
        <authorList>
            <person name="Klenk H.-P."/>
        </authorList>
    </citation>
    <scope>NUCLEOTIDE SEQUENCE [LARGE SCALE GENOMIC DNA]</scope>
    <source>
        <strain evidence="2 3">DSM 45507</strain>
    </source>
</reference>
<keyword evidence="3" id="KW-1185">Reference proteome</keyword>
<dbReference type="Proteomes" id="UP000579153">
    <property type="component" value="Unassembled WGS sequence"/>
</dbReference>
<comment type="caution">
    <text evidence="2">The sequence shown here is derived from an EMBL/GenBank/DDBJ whole genome shotgun (WGS) entry which is preliminary data.</text>
</comment>
<dbReference type="EMBL" id="JACHMB010000001">
    <property type="protein sequence ID" value="MBB5776757.1"/>
    <property type="molecule type" value="Genomic_DNA"/>
</dbReference>
<proteinExistence type="predicted"/>
<name>A0A7W9LAJ8_9ACTN</name>
<feature type="transmembrane region" description="Helical" evidence="1">
    <location>
        <begin position="42"/>
        <end position="65"/>
    </location>
</feature>
<evidence type="ECO:0000313" key="3">
    <source>
        <dbReference type="Proteomes" id="UP000579153"/>
    </source>
</evidence>
<gene>
    <name evidence="2" type="ORF">HD596_003513</name>
</gene>